<evidence type="ECO:0000313" key="4">
    <source>
        <dbReference type="Proteomes" id="UP000035720"/>
    </source>
</evidence>
<protein>
    <submittedName>
        <fullName evidence="3">Putative DNA-binding protein</fullName>
    </submittedName>
</protein>
<dbReference type="InterPro" id="IPR047682">
    <property type="entry name" value="SepH-like"/>
</dbReference>
<reference evidence="3 4" key="1">
    <citation type="journal article" date="2013" name="ISME J.">
        <title>A metabolic model for members of the genus Tetrasphaera involved in enhanced biological phosphorus removal.</title>
        <authorList>
            <person name="Kristiansen R."/>
            <person name="Nguyen H.T.T."/>
            <person name="Saunders A.M."/>
            <person name="Nielsen J.L."/>
            <person name="Wimmer R."/>
            <person name="Le V.Q."/>
            <person name="McIlroy S.J."/>
            <person name="Petrovski S."/>
            <person name="Seviour R.J."/>
            <person name="Calteau A."/>
            <person name="Nielsen K.L."/>
            <person name="Nielsen P.H."/>
        </authorList>
    </citation>
    <scope>NUCLEOTIDE SEQUENCE [LARGE SCALE GENOMIC DNA]</scope>
    <source>
        <strain evidence="3 4">Ben 74</strain>
    </source>
</reference>
<sequence>MQNLRFIGVHEDGRFALLADEDGTRYRLPLDNRFRAAVTRVAAKATREAALPTLTAREVQSLIRAGVSAEDVAQRAGWALSKVGVFEAPVLAERGHVVGLAMNARLHPRGGGEPELLSTRVERRLIGRGVAADQTEWDATRPVDGDWHVHVLFTAGGRNREATWRFDHAAGVLEAQDDEARWLSEDEGAGGHVPTPPRFTGEVVYDVDAAGGVVAGDLGIDEPEHPRSGETDALLTALRETTHASGRRGPRRRGRAGGSTSAGSSAAGAAAAGASAAGTGSPSGTAQAVGSRGGVSSAEAGSAAVDIAGAPPAGSRGVPPAGSRGEDARGIPQLPLEDMADPEAPAQEQLEEVDAPIESGSIAEPQADDAQSTKPEPAQPQADEPQADEPEADEREVVEPEVVEDEPTATDDAEVESAGVEGAAADQELAPDAATSSPAPKPTLPPSKRRGRVGVPDWNDVMFGPSRGSSD</sequence>
<dbReference type="Pfam" id="PF11268">
    <property type="entry name" value="DUF3071"/>
    <property type="match status" value="1"/>
</dbReference>
<evidence type="ECO:0000259" key="2">
    <source>
        <dbReference type="Pfam" id="PF11268"/>
    </source>
</evidence>
<keyword evidence="3" id="KW-0238">DNA-binding</keyword>
<keyword evidence="4" id="KW-1185">Reference proteome</keyword>
<accession>A0A077M6S8</accession>
<feature type="domain" description="DUF3071" evidence="2">
    <location>
        <begin position="1"/>
        <end position="166"/>
    </location>
</feature>
<dbReference type="AlphaFoldDB" id="A0A077M6S8"/>
<dbReference type="NCBIfam" id="NF040712">
    <property type="entry name" value="SepH"/>
    <property type="match status" value="1"/>
</dbReference>
<proteinExistence type="predicted"/>
<dbReference type="OrthoDB" id="5180791at2"/>
<name>A0A077M6S8_9MICO</name>
<feature type="region of interest" description="Disordered" evidence="1">
    <location>
        <begin position="240"/>
        <end position="471"/>
    </location>
</feature>
<feature type="compositionally biased region" description="Low complexity" evidence="1">
    <location>
        <begin position="375"/>
        <end position="384"/>
    </location>
</feature>
<feature type="compositionally biased region" description="Basic residues" evidence="1">
    <location>
        <begin position="245"/>
        <end position="255"/>
    </location>
</feature>
<dbReference type="EMBL" id="CAJC01000135">
    <property type="protein sequence ID" value="CCI52976.1"/>
    <property type="molecule type" value="Genomic_DNA"/>
</dbReference>
<dbReference type="Proteomes" id="UP000035720">
    <property type="component" value="Unassembled WGS sequence"/>
</dbReference>
<dbReference type="GO" id="GO:0003677">
    <property type="term" value="F:DNA binding"/>
    <property type="evidence" value="ECO:0007669"/>
    <property type="project" value="UniProtKB-KW"/>
</dbReference>
<feature type="compositionally biased region" description="Low complexity" evidence="1">
    <location>
        <begin position="416"/>
        <end position="434"/>
    </location>
</feature>
<evidence type="ECO:0000313" key="3">
    <source>
        <dbReference type="EMBL" id="CCI52976.1"/>
    </source>
</evidence>
<feature type="compositionally biased region" description="Low complexity" evidence="1">
    <location>
        <begin position="258"/>
        <end position="305"/>
    </location>
</feature>
<organism evidence="3 4">
    <name type="scientific">Nostocoides jenkinsii Ben 74</name>
    <dbReference type="NCBI Taxonomy" id="1193518"/>
    <lineage>
        <taxon>Bacteria</taxon>
        <taxon>Bacillati</taxon>
        <taxon>Actinomycetota</taxon>
        <taxon>Actinomycetes</taxon>
        <taxon>Micrococcales</taxon>
        <taxon>Intrasporangiaceae</taxon>
        <taxon>Nostocoides</taxon>
    </lineage>
</organism>
<comment type="caution">
    <text evidence="3">The sequence shown here is derived from an EMBL/GenBank/DDBJ whole genome shotgun (WGS) entry which is preliminary data.</text>
</comment>
<gene>
    <name evidence="3" type="ORF">BN13_260021</name>
</gene>
<evidence type="ECO:0000256" key="1">
    <source>
        <dbReference type="SAM" id="MobiDB-lite"/>
    </source>
</evidence>
<dbReference type="RefSeq" id="WP_048545280.1">
    <property type="nucleotide sequence ID" value="NZ_HF571038.1"/>
</dbReference>
<dbReference type="InterPro" id="IPR021421">
    <property type="entry name" value="DUF3071"/>
</dbReference>
<dbReference type="STRING" id="1193518.BN13_260021"/>
<feature type="compositionally biased region" description="Acidic residues" evidence="1">
    <location>
        <begin position="385"/>
        <end position="415"/>
    </location>
</feature>